<proteinExistence type="inferred from homology"/>
<dbReference type="PANTHER" id="PTHR24305">
    <property type="entry name" value="CYTOCHROME P450"/>
    <property type="match status" value="1"/>
</dbReference>
<dbReference type="CDD" id="cd00302">
    <property type="entry name" value="cytochrome_P450"/>
    <property type="match status" value="1"/>
</dbReference>
<reference evidence="4 5" key="1">
    <citation type="journal article" date="2012" name="J. Bacteriol.">
        <title>Complete genome sequence of Nocardia brasiliensis HUJEG-1.</title>
        <authorList>
            <person name="Vera-Cabrera L."/>
            <person name="Ortiz-Lopez R."/>
            <person name="Elizondo-Gonzalez R."/>
            <person name="Perez-Maya A.A."/>
            <person name="Ocampo-Candiani J."/>
        </authorList>
    </citation>
    <scope>NUCLEOTIDE SEQUENCE [LARGE SCALE GENOMIC DNA]</scope>
    <source>
        <strain evidence="5">ATCC 700358</strain>
    </source>
</reference>
<keyword evidence="3" id="KW-0349">Heme</keyword>
<evidence type="ECO:0000313" key="4">
    <source>
        <dbReference type="EMBL" id="AFU02953.1"/>
    </source>
</evidence>
<comment type="similarity">
    <text evidence="2 3">Belongs to the cytochrome P450 family.</text>
</comment>
<dbReference type="PRINTS" id="PR00385">
    <property type="entry name" value="P450"/>
</dbReference>
<comment type="cofactor">
    <cofactor evidence="1">
        <name>heme</name>
        <dbReference type="ChEBI" id="CHEBI:30413"/>
    </cofactor>
</comment>
<evidence type="ECO:0000256" key="2">
    <source>
        <dbReference type="ARBA" id="ARBA00010617"/>
    </source>
</evidence>
<dbReference type="InterPro" id="IPR050121">
    <property type="entry name" value="Cytochrome_P450_monoxygenase"/>
</dbReference>
<dbReference type="GO" id="GO:0005506">
    <property type="term" value="F:iron ion binding"/>
    <property type="evidence" value="ECO:0007669"/>
    <property type="project" value="InterPro"/>
</dbReference>
<dbReference type="PRINTS" id="PR00359">
    <property type="entry name" value="BP450"/>
</dbReference>
<evidence type="ECO:0000256" key="1">
    <source>
        <dbReference type="ARBA" id="ARBA00001971"/>
    </source>
</evidence>
<accession>K0ET22</accession>
<dbReference type="Gene3D" id="1.10.630.10">
    <property type="entry name" value="Cytochrome P450"/>
    <property type="match status" value="1"/>
</dbReference>
<organism evidence="4 5">
    <name type="scientific">Nocardia brasiliensis (strain ATCC 700358 / HUJEG-1)</name>
    <dbReference type="NCBI Taxonomy" id="1133849"/>
    <lineage>
        <taxon>Bacteria</taxon>
        <taxon>Bacillati</taxon>
        <taxon>Actinomycetota</taxon>
        <taxon>Actinomycetes</taxon>
        <taxon>Mycobacteriales</taxon>
        <taxon>Nocardiaceae</taxon>
        <taxon>Nocardia</taxon>
    </lineage>
</organism>
<dbReference type="InterPro" id="IPR001128">
    <property type="entry name" value="Cyt_P450"/>
</dbReference>
<dbReference type="InterPro" id="IPR036396">
    <property type="entry name" value="Cyt_P450_sf"/>
</dbReference>
<dbReference type="GO" id="GO:0004497">
    <property type="term" value="F:monooxygenase activity"/>
    <property type="evidence" value="ECO:0007669"/>
    <property type="project" value="UniProtKB-KW"/>
</dbReference>
<protein>
    <submittedName>
        <fullName evidence="4">Cytochrome P450 protein</fullName>
    </submittedName>
</protein>
<dbReference type="PANTHER" id="PTHR24305:SF166">
    <property type="entry name" value="CYTOCHROME P450 12A4, MITOCHONDRIAL-RELATED"/>
    <property type="match status" value="1"/>
</dbReference>
<dbReference type="InterPro" id="IPR017972">
    <property type="entry name" value="Cyt_P450_CS"/>
</dbReference>
<dbReference type="KEGG" id="nbr:O3I_025010"/>
<dbReference type="STRING" id="1133849.O3I_025010"/>
<keyword evidence="3" id="KW-0408">Iron</keyword>
<dbReference type="InterPro" id="IPR002397">
    <property type="entry name" value="Cyt_P450_B"/>
</dbReference>
<keyword evidence="3" id="KW-0503">Monooxygenase</keyword>
<gene>
    <name evidence="4" type="ORF">O3I_025010</name>
</gene>
<dbReference type="EMBL" id="CP003876">
    <property type="protein sequence ID" value="AFU02953.1"/>
    <property type="molecule type" value="Genomic_DNA"/>
</dbReference>
<dbReference type="eggNOG" id="COG2124">
    <property type="taxonomic scope" value="Bacteria"/>
</dbReference>
<dbReference type="GO" id="GO:0020037">
    <property type="term" value="F:heme binding"/>
    <property type="evidence" value="ECO:0007669"/>
    <property type="project" value="InterPro"/>
</dbReference>
<dbReference type="PROSITE" id="PS00086">
    <property type="entry name" value="CYTOCHROME_P450"/>
    <property type="match status" value="1"/>
</dbReference>
<dbReference type="GO" id="GO:0016705">
    <property type="term" value="F:oxidoreductase activity, acting on paired donors, with incorporation or reduction of molecular oxygen"/>
    <property type="evidence" value="ECO:0007669"/>
    <property type="project" value="InterPro"/>
</dbReference>
<name>K0ET22_NOCB7</name>
<evidence type="ECO:0000313" key="5">
    <source>
        <dbReference type="Proteomes" id="UP000006304"/>
    </source>
</evidence>
<sequence length="326" mass="36035">MSTRRAVIRGMTTEILAEHATWLAIEAETLVDELAMRGCVADLPESIEGLTSRSIARFCFGSRDASAVLDASQAALDALFPIFLSTFEFPAYLKALQPREWAAGRRLRDLRRVLRKAIESPGEGGVVDVLKCNGAKEEMMINALTSILLAAHWVPAAGISWAMVELAQNPVERRLAIEAANAEWAPGGRSRTLERVIDETLRLWPPIWISDRAIEEESTCGAWTLPAHSRAVLPFWVIHRLATCFEDPERFDSRRWEGLSPPPGAYAPFSGGPRRCLGANFARVEMSTILAVLLRNLHIELEGTVVPDASSQLSPAGYKLHMRRAN</sequence>
<evidence type="ECO:0000256" key="3">
    <source>
        <dbReference type="RuleBase" id="RU000461"/>
    </source>
</evidence>
<dbReference type="SUPFAM" id="SSF48264">
    <property type="entry name" value="Cytochrome P450"/>
    <property type="match status" value="1"/>
</dbReference>
<dbReference type="Proteomes" id="UP000006304">
    <property type="component" value="Chromosome"/>
</dbReference>
<keyword evidence="3" id="KW-0560">Oxidoreductase</keyword>
<keyword evidence="3" id="KW-0479">Metal-binding</keyword>
<dbReference type="AlphaFoldDB" id="K0ET22"/>
<keyword evidence="5" id="KW-1185">Reference proteome</keyword>
<dbReference type="HOGENOM" id="CLU_852139_0_0_11"/>
<dbReference type="Pfam" id="PF00067">
    <property type="entry name" value="p450"/>
    <property type="match status" value="1"/>
</dbReference>